<dbReference type="PROSITE" id="PS52016">
    <property type="entry name" value="TONB_DEPENDENT_REC_3"/>
    <property type="match status" value="1"/>
</dbReference>
<feature type="domain" description="TonB-dependent receptor-like beta-barrel" evidence="11">
    <location>
        <begin position="438"/>
        <end position="960"/>
    </location>
</feature>
<evidence type="ECO:0000313" key="13">
    <source>
        <dbReference type="EMBL" id="MBM0106630.1"/>
    </source>
</evidence>
<dbReference type="InterPro" id="IPR039426">
    <property type="entry name" value="TonB-dep_rcpt-like"/>
</dbReference>
<keyword evidence="4 8" id="KW-0812">Transmembrane</keyword>
<feature type="signal peptide" evidence="10">
    <location>
        <begin position="1"/>
        <end position="37"/>
    </location>
</feature>
<evidence type="ECO:0000259" key="12">
    <source>
        <dbReference type="Pfam" id="PF07715"/>
    </source>
</evidence>
<keyword evidence="2 8" id="KW-0813">Transport</keyword>
<evidence type="ECO:0000256" key="2">
    <source>
        <dbReference type="ARBA" id="ARBA00022448"/>
    </source>
</evidence>
<dbReference type="PANTHER" id="PTHR47234">
    <property type="match status" value="1"/>
</dbReference>
<organism evidence="13 14">
    <name type="scientific">Steroidobacter gossypii</name>
    <dbReference type="NCBI Taxonomy" id="2805490"/>
    <lineage>
        <taxon>Bacteria</taxon>
        <taxon>Pseudomonadati</taxon>
        <taxon>Pseudomonadota</taxon>
        <taxon>Gammaproteobacteria</taxon>
        <taxon>Steroidobacterales</taxon>
        <taxon>Steroidobacteraceae</taxon>
        <taxon>Steroidobacter</taxon>
    </lineage>
</organism>
<evidence type="ECO:0000256" key="7">
    <source>
        <dbReference type="ARBA" id="ARBA00023237"/>
    </source>
</evidence>
<reference evidence="13 14" key="1">
    <citation type="journal article" date="2021" name="Int. J. Syst. Evol. Microbiol.">
        <title>Steroidobacter gossypii sp. nov., isolated from soil of cotton cropping field.</title>
        <authorList>
            <person name="Huang R."/>
            <person name="Yang S."/>
            <person name="Zhen C."/>
            <person name="Liu W."/>
        </authorList>
    </citation>
    <scope>NUCLEOTIDE SEQUENCE [LARGE SCALE GENOMIC DNA]</scope>
    <source>
        <strain evidence="13 14">S1-65</strain>
    </source>
</reference>
<dbReference type="Gene3D" id="2.40.170.20">
    <property type="entry name" value="TonB-dependent receptor, beta-barrel domain"/>
    <property type="match status" value="1"/>
</dbReference>
<dbReference type="EMBL" id="JAEVLS010000004">
    <property type="protein sequence ID" value="MBM0106630.1"/>
    <property type="molecule type" value="Genomic_DNA"/>
</dbReference>
<evidence type="ECO:0000256" key="8">
    <source>
        <dbReference type="PROSITE-ProRule" id="PRU01360"/>
    </source>
</evidence>
<comment type="caution">
    <text evidence="13">The sequence shown here is derived from an EMBL/GenBank/DDBJ whole genome shotgun (WGS) entry which is preliminary data.</text>
</comment>
<keyword evidence="3 8" id="KW-1134">Transmembrane beta strand</keyword>
<evidence type="ECO:0000256" key="1">
    <source>
        <dbReference type="ARBA" id="ARBA00004571"/>
    </source>
</evidence>
<evidence type="ECO:0000313" key="14">
    <source>
        <dbReference type="Proteomes" id="UP000661077"/>
    </source>
</evidence>
<accession>A0ABS1X066</accession>
<name>A0ABS1X066_9GAMM</name>
<dbReference type="Pfam" id="PF00593">
    <property type="entry name" value="TonB_dep_Rec_b-barrel"/>
    <property type="match status" value="1"/>
</dbReference>
<gene>
    <name evidence="13" type="ORF">JM946_18015</name>
</gene>
<keyword evidence="5 9" id="KW-0798">TonB box</keyword>
<keyword evidence="7 8" id="KW-0998">Cell outer membrane</keyword>
<keyword evidence="14" id="KW-1185">Reference proteome</keyword>
<proteinExistence type="inferred from homology"/>
<dbReference type="InterPro" id="IPR037066">
    <property type="entry name" value="Plug_dom_sf"/>
</dbReference>
<dbReference type="InterPro" id="IPR012910">
    <property type="entry name" value="Plug_dom"/>
</dbReference>
<comment type="subcellular location">
    <subcellularLocation>
        <location evidence="1 8">Cell outer membrane</location>
        <topology evidence="1 8">Multi-pass membrane protein</topology>
    </subcellularLocation>
</comment>
<dbReference type="Pfam" id="PF07715">
    <property type="entry name" value="Plug"/>
    <property type="match status" value="1"/>
</dbReference>
<evidence type="ECO:0000256" key="9">
    <source>
        <dbReference type="RuleBase" id="RU003357"/>
    </source>
</evidence>
<evidence type="ECO:0000256" key="5">
    <source>
        <dbReference type="ARBA" id="ARBA00023077"/>
    </source>
</evidence>
<keyword evidence="10" id="KW-0732">Signal</keyword>
<sequence length="992" mass="107191">MSKNFRKDGLGSLMKSRSGGFRTLAAFGLLMPLSVQAQVSPSDEKKEGSGLEEVLVTGTRIMSTGYNAPTPTSVISAEQLTANAQPNIFTTVAQLPSLQGSTGTQTNTFSTSSGQQGLSSFSLRGLGPIRTLTLLDGQRVVGANVTGVPDVSLFPQLLIERVDVVNGGASSSYGSDAVGGVVNFVTNTRFEGFKGNVQGGITNYDDNETVVAQFAAGSSFLDGRLHAVGSVEYHDEAGVGPGPYGVGLAGGRDWFTQRTLVNRNVTNDGSPQYVVIDYAQPYNYTKYGLITSGPLQGWAFDEAGNPFQFQYGSNGVPDRNAAGTVSGCLPGFCVGGDLSGNVDSGRTLQSDLERINGYGRLGFDFADDDEVYVTVNLAQVQTHNQPINGMNRPNLTIQCDNAFLPASIRAMCAAPNGNPADAITSFQYGTSNAILPSTQVYTDRRQYRFVLGALGGMSVLGKNWNYNGYYEHGVNFSDVDVKSIMLSRRFNQAINAITLDGNIVCADPVARANGCVPINIFGGMRPSDAAFNYIMPAKGPYQRTRQNQDVASFNISGEPVDLWAGPLAIALGVEYRKEEYRVRADAYGNGILPQAGIEGTPYNDDYPADPVLLDTGNNWYAGNYKNGEGEYSVKEAYLEFDLPLFDTESVGRANLNAASRVTDYSTSGTIDVWKIGGTWDTPLDGLRLRATTSRDARAPNLSELFAAPVTTTLPNFLDPFRNVNVLAIQNQVGNPALTPEIARNTSFGVVLSEPAWLPNFSVSVDYYKIKIDDVISSLSANDIVNFCFRGVLPTCNAFNLNNPNGPNFINVQSFNFASIETSGFDIEASYRWPQLFGLPGTFTVRGLATHIREYISDNGLPGTIPVDTAGVNIDTKADWKVLAIQSYDTDKFSFQIQERWISDGVLGNQYIECQPGTCPISTVNRPTINNNHVDGAFYLDIGGSYEMLPGTVAYFKVDNVLDEHPARVTIFSNPALYDALGRVYRLGVRFEL</sequence>
<dbReference type="Proteomes" id="UP000661077">
    <property type="component" value="Unassembled WGS sequence"/>
</dbReference>
<evidence type="ECO:0000256" key="4">
    <source>
        <dbReference type="ARBA" id="ARBA00022692"/>
    </source>
</evidence>
<protein>
    <submittedName>
        <fullName evidence="13">TonB-dependent receptor</fullName>
    </submittedName>
</protein>
<evidence type="ECO:0000256" key="6">
    <source>
        <dbReference type="ARBA" id="ARBA00023136"/>
    </source>
</evidence>
<dbReference type="PANTHER" id="PTHR47234:SF3">
    <property type="entry name" value="SECRETIN_TONB SHORT N-TERMINAL DOMAIN-CONTAINING PROTEIN"/>
    <property type="match status" value="1"/>
</dbReference>
<feature type="chain" id="PRO_5046698967" evidence="10">
    <location>
        <begin position="38"/>
        <end position="992"/>
    </location>
</feature>
<evidence type="ECO:0000256" key="10">
    <source>
        <dbReference type="SAM" id="SignalP"/>
    </source>
</evidence>
<keyword evidence="13" id="KW-0675">Receptor</keyword>
<comment type="similarity">
    <text evidence="8 9">Belongs to the TonB-dependent receptor family.</text>
</comment>
<keyword evidence="6 8" id="KW-0472">Membrane</keyword>
<dbReference type="InterPro" id="IPR000531">
    <property type="entry name" value="Beta-barrel_TonB"/>
</dbReference>
<dbReference type="Gene3D" id="2.170.130.10">
    <property type="entry name" value="TonB-dependent receptor, plug domain"/>
    <property type="match status" value="1"/>
</dbReference>
<feature type="domain" description="TonB-dependent receptor plug" evidence="12">
    <location>
        <begin position="67"/>
        <end position="181"/>
    </location>
</feature>
<dbReference type="SUPFAM" id="SSF56935">
    <property type="entry name" value="Porins"/>
    <property type="match status" value="1"/>
</dbReference>
<evidence type="ECO:0000259" key="11">
    <source>
        <dbReference type="Pfam" id="PF00593"/>
    </source>
</evidence>
<dbReference type="InterPro" id="IPR036942">
    <property type="entry name" value="Beta-barrel_TonB_sf"/>
</dbReference>
<evidence type="ECO:0000256" key="3">
    <source>
        <dbReference type="ARBA" id="ARBA00022452"/>
    </source>
</evidence>